<reference evidence="1 2" key="1">
    <citation type="submission" date="2022-04" db="EMBL/GenBank/DDBJ databases">
        <title>Genome draft of Actinomadura sp. ATCC 31491.</title>
        <authorList>
            <person name="Shi X."/>
            <person name="Du Y."/>
        </authorList>
    </citation>
    <scope>NUCLEOTIDE SEQUENCE [LARGE SCALE GENOMIC DNA]</scope>
    <source>
        <strain evidence="1 2">ATCC 31491</strain>
    </source>
</reference>
<comment type="caution">
    <text evidence="1">The sequence shown here is derived from an EMBL/GenBank/DDBJ whole genome shotgun (WGS) entry which is preliminary data.</text>
</comment>
<name>A0ABT0GB12_9ACTN</name>
<dbReference type="SUPFAM" id="SSF56112">
    <property type="entry name" value="Protein kinase-like (PK-like)"/>
    <property type="match status" value="1"/>
</dbReference>
<dbReference type="InterPro" id="IPR011009">
    <property type="entry name" value="Kinase-like_dom_sf"/>
</dbReference>
<accession>A0ABT0GB12</accession>
<gene>
    <name evidence="1" type="ORF">MF672_049540</name>
</gene>
<evidence type="ECO:0008006" key="3">
    <source>
        <dbReference type="Google" id="ProtNLM"/>
    </source>
</evidence>
<dbReference type="RefSeq" id="WP_242373026.1">
    <property type="nucleotide sequence ID" value="NZ_JAKRKC020000003.1"/>
</dbReference>
<organism evidence="1 2">
    <name type="scientific">Actinomadura luzonensis</name>
    <dbReference type="NCBI Taxonomy" id="2805427"/>
    <lineage>
        <taxon>Bacteria</taxon>
        <taxon>Bacillati</taxon>
        <taxon>Actinomycetota</taxon>
        <taxon>Actinomycetes</taxon>
        <taxon>Streptosporangiales</taxon>
        <taxon>Thermomonosporaceae</taxon>
        <taxon>Actinomadura</taxon>
    </lineage>
</organism>
<protein>
    <recommendedName>
        <fullName evidence="3">Phosphotransferase</fullName>
    </recommendedName>
</protein>
<dbReference type="Proteomes" id="UP001317259">
    <property type="component" value="Unassembled WGS sequence"/>
</dbReference>
<sequence length="240" mass="25408">MAAEAVPAGAVAAGAVAAGAVAAAVAVAREHGVRVERPVVLNDSFNVRVHLRPAPVVARVPTVTAYGRERPAEVLRRELAVVAWLHAAEAAVVPPSGLLPPGPHLRDGFAVSFWTHVEHDPGRVVPAETAGRSLAELHAALRGYPGELPYLWPVREETARLLELLDGRIDPGAHARLDGRAAVRAYGADPGDPGLAPFVAARALQGTLWLLVRALRLPRYAPEARHALEAWLRDPGGATR</sequence>
<evidence type="ECO:0000313" key="1">
    <source>
        <dbReference type="EMBL" id="MCK2221800.1"/>
    </source>
</evidence>
<dbReference type="EMBL" id="JAKRKC020000003">
    <property type="protein sequence ID" value="MCK2221800.1"/>
    <property type="molecule type" value="Genomic_DNA"/>
</dbReference>
<keyword evidence="2" id="KW-1185">Reference proteome</keyword>
<evidence type="ECO:0000313" key="2">
    <source>
        <dbReference type="Proteomes" id="UP001317259"/>
    </source>
</evidence>
<proteinExistence type="predicted"/>